<feature type="transmembrane region" description="Helical" evidence="8">
    <location>
        <begin position="324"/>
        <end position="349"/>
    </location>
</feature>
<dbReference type="InterPro" id="IPR035919">
    <property type="entry name" value="EAL_sf"/>
</dbReference>
<feature type="transmembrane region" description="Helical" evidence="8">
    <location>
        <begin position="196"/>
        <end position="215"/>
    </location>
</feature>
<feature type="transmembrane region" description="Helical" evidence="8">
    <location>
        <begin position="127"/>
        <end position="148"/>
    </location>
</feature>
<evidence type="ECO:0000256" key="7">
    <source>
        <dbReference type="ARBA" id="ARBA00023136"/>
    </source>
</evidence>
<dbReference type="Pfam" id="PF00563">
    <property type="entry name" value="EAL"/>
    <property type="match status" value="1"/>
</dbReference>
<evidence type="ECO:0000256" key="2">
    <source>
        <dbReference type="ARBA" id="ARBA00022448"/>
    </source>
</evidence>
<name>A0A415DYJ2_9FIRM</name>
<feature type="transmembrane region" description="Helical" evidence="8">
    <location>
        <begin position="262"/>
        <end position="285"/>
    </location>
</feature>
<comment type="caution">
    <text evidence="11">The sequence shown here is derived from an EMBL/GenBank/DDBJ whole genome shotgun (WGS) entry which is preliminary data.</text>
</comment>
<keyword evidence="4" id="KW-0762">Sugar transport</keyword>
<dbReference type="Proteomes" id="UP000284841">
    <property type="component" value="Unassembled WGS sequence"/>
</dbReference>
<dbReference type="PROSITE" id="PS50883">
    <property type="entry name" value="EAL"/>
    <property type="match status" value="1"/>
</dbReference>
<dbReference type="GO" id="GO:0005886">
    <property type="term" value="C:plasma membrane"/>
    <property type="evidence" value="ECO:0007669"/>
    <property type="project" value="UniProtKB-SubCell"/>
</dbReference>
<dbReference type="AlphaFoldDB" id="A0A415DYJ2"/>
<evidence type="ECO:0000256" key="6">
    <source>
        <dbReference type="ARBA" id="ARBA00022989"/>
    </source>
</evidence>
<dbReference type="Pfam" id="PF02378">
    <property type="entry name" value="PTS_EIIC"/>
    <property type="match status" value="1"/>
</dbReference>
<evidence type="ECO:0000313" key="12">
    <source>
        <dbReference type="Proteomes" id="UP000284841"/>
    </source>
</evidence>
<dbReference type="PANTHER" id="PTHR33989">
    <property type="match status" value="1"/>
</dbReference>
<comment type="subcellular location">
    <subcellularLocation>
        <location evidence="1">Cell membrane</location>
        <topology evidence="1">Multi-pass membrane protein</topology>
    </subcellularLocation>
</comment>
<dbReference type="Gene3D" id="3.20.20.450">
    <property type="entry name" value="EAL domain"/>
    <property type="match status" value="1"/>
</dbReference>
<feature type="transmembrane region" description="Helical" evidence="8">
    <location>
        <begin position="97"/>
        <end position="115"/>
    </location>
</feature>
<dbReference type="SMART" id="SM00052">
    <property type="entry name" value="EAL"/>
    <property type="match status" value="1"/>
</dbReference>
<dbReference type="EMBL" id="QRMS01000004">
    <property type="protein sequence ID" value="RHJ85870.1"/>
    <property type="molecule type" value="Genomic_DNA"/>
</dbReference>
<dbReference type="PANTHER" id="PTHR33989:SF4">
    <property type="entry name" value="PTS SYSTEM N,N'-DIACETYLCHITOBIOSE-SPECIFIC EIIC COMPONENT"/>
    <property type="match status" value="1"/>
</dbReference>
<feature type="domain" description="EAL" evidence="9">
    <location>
        <begin position="436"/>
        <end position="689"/>
    </location>
</feature>
<sequence length="689" mass="77050">MGKIERIFERIENNNLINVIRNGFVAAIPFLLMGAFSLLITSFPITPYQDFITEIWDGKVYAFFDSIYNYTICALSLILLISISYSYAKYYNSREPFVCPIISVISYVVFVGMNVEPEDLDISIFSQMWTLTAVVIALLSSALFNQLLDKVYKRHGKNIYRSSKGSTKFVYLITPSVITIGLFGLASLVLEGVFGTVYSQNVFSAISMEIFANLGRNLGSSMLFVFLIHFMWIFGVHGSNALDDVATTLFADQTGAVFSKTFFDTFVMMGGCGATICLLIAILLYMKNKGKRRLAKLSFLPVIINVNETLIFGLPVIFNPILLVPFVLTPVVMLLTSTAAVALGFVPIVSDSVNWTTPVILSGYLTTGSIAGSLLQIFNICVGVVLYMPFVKVLEKPYTGVVKENIDVLTDYVKEVESMGVIPSLTKGTEPKNKAARRLLEDMHTAIEDGQLKLFYQPQVDDKGRLIGVEGLLRWNHPACGYIYPPLLLYLAVEDEYLHELELIVLNCACKDIGCLREQGLDGLKVSINISAMQLDSMKFYDDVEKNISRYDLGNCKLAFEITERVALSGTERVRKGLQRLEANGIGVIMDDFGMGYSSMTYLQNSSFDYVKLDGSLVREISTNPRSKEIVKTICQLSEKLNFEVIAEYVETQEQRDLLLSLGCRIYQGYFYGKAMPLEELTAWSKSYI</sequence>
<keyword evidence="5 8" id="KW-0812">Transmembrane</keyword>
<protein>
    <submittedName>
        <fullName evidence="11">EAL domain-containing protein</fullName>
    </submittedName>
</protein>
<dbReference type="InterPro" id="IPR003352">
    <property type="entry name" value="PTS_EIIC"/>
</dbReference>
<feature type="domain" description="PTS EIIC type-3" evidence="10">
    <location>
        <begin position="1"/>
        <end position="390"/>
    </location>
</feature>
<dbReference type="STRING" id="1776384.GCA_900086585_02046"/>
<dbReference type="GO" id="GO:0008982">
    <property type="term" value="F:protein-N(PI)-phosphohistidine-sugar phosphotransferase activity"/>
    <property type="evidence" value="ECO:0007669"/>
    <property type="project" value="InterPro"/>
</dbReference>
<keyword evidence="6 8" id="KW-1133">Transmembrane helix</keyword>
<gene>
    <name evidence="11" type="ORF">DW099_13560</name>
</gene>
<keyword evidence="2" id="KW-0813">Transport</keyword>
<evidence type="ECO:0000259" key="10">
    <source>
        <dbReference type="PROSITE" id="PS51105"/>
    </source>
</evidence>
<evidence type="ECO:0000313" key="11">
    <source>
        <dbReference type="EMBL" id="RHJ85870.1"/>
    </source>
</evidence>
<evidence type="ECO:0000256" key="5">
    <source>
        <dbReference type="ARBA" id="ARBA00022692"/>
    </source>
</evidence>
<feature type="transmembrane region" description="Helical" evidence="8">
    <location>
        <begin position="67"/>
        <end position="85"/>
    </location>
</feature>
<evidence type="ECO:0000256" key="4">
    <source>
        <dbReference type="ARBA" id="ARBA00022597"/>
    </source>
</evidence>
<evidence type="ECO:0000256" key="1">
    <source>
        <dbReference type="ARBA" id="ARBA00004651"/>
    </source>
</evidence>
<dbReference type="PROSITE" id="PS51105">
    <property type="entry name" value="PTS_EIIC_TYPE_3"/>
    <property type="match status" value="1"/>
</dbReference>
<keyword evidence="12" id="KW-1185">Reference proteome</keyword>
<feature type="transmembrane region" description="Helical" evidence="8">
    <location>
        <begin position="169"/>
        <end position="190"/>
    </location>
</feature>
<dbReference type="GO" id="GO:0009401">
    <property type="term" value="P:phosphoenolpyruvate-dependent sugar phosphotransferase system"/>
    <property type="evidence" value="ECO:0007669"/>
    <property type="project" value="InterPro"/>
</dbReference>
<dbReference type="OrthoDB" id="9762141at2"/>
<accession>A0A415DYJ2</accession>
<evidence type="ECO:0000259" key="9">
    <source>
        <dbReference type="PROSITE" id="PS50883"/>
    </source>
</evidence>
<evidence type="ECO:0000256" key="3">
    <source>
        <dbReference type="ARBA" id="ARBA00022475"/>
    </source>
</evidence>
<proteinExistence type="predicted"/>
<feature type="transmembrane region" description="Helical" evidence="8">
    <location>
        <begin position="24"/>
        <end position="47"/>
    </location>
</feature>
<dbReference type="InterPro" id="IPR051088">
    <property type="entry name" value="PTS_Sugar-EIIC/EIIB"/>
</dbReference>
<feature type="transmembrane region" description="Helical" evidence="8">
    <location>
        <begin position="222"/>
        <end position="242"/>
    </location>
</feature>
<keyword evidence="3" id="KW-1003">Cell membrane</keyword>
<dbReference type="CDD" id="cd01948">
    <property type="entry name" value="EAL"/>
    <property type="match status" value="1"/>
</dbReference>
<feature type="transmembrane region" description="Helical" evidence="8">
    <location>
        <begin position="361"/>
        <end position="388"/>
    </location>
</feature>
<keyword evidence="7 8" id="KW-0472">Membrane</keyword>
<feature type="transmembrane region" description="Helical" evidence="8">
    <location>
        <begin position="297"/>
        <end position="318"/>
    </location>
</feature>
<evidence type="ECO:0000256" key="8">
    <source>
        <dbReference type="SAM" id="Phobius"/>
    </source>
</evidence>
<dbReference type="RefSeq" id="WP_118336049.1">
    <property type="nucleotide sequence ID" value="NZ_AP025567.1"/>
</dbReference>
<dbReference type="InterPro" id="IPR001633">
    <property type="entry name" value="EAL_dom"/>
</dbReference>
<dbReference type="InterPro" id="IPR004501">
    <property type="entry name" value="PTS_EIIC_3"/>
</dbReference>
<organism evidence="11 12">
    <name type="scientific">Emergencia timonensis</name>
    <dbReference type="NCBI Taxonomy" id="1776384"/>
    <lineage>
        <taxon>Bacteria</taxon>
        <taxon>Bacillati</taxon>
        <taxon>Bacillota</taxon>
        <taxon>Clostridia</taxon>
        <taxon>Peptostreptococcales</taxon>
        <taxon>Anaerovoracaceae</taxon>
        <taxon>Emergencia</taxon>
    </lineage>
</organism>
<dbReference type="SUPFAM" id="SSF141868">
    <property type="entry name" value="EAL domain-like"/>
    <property type="match status" value="1"/>
</dbReference>
<reference evidence="11 12" key="1">
    <citation type="submission" date="2018-08" db="EMBL/GenBank/DDBJ databases">
        <title>A genome reference for cultivated species of the human gut microbiota.</title>
        <authorList>
            <person name="Zou Y."/>
            <person name="Xue W."/>
            <person name="Luo G."/>
        </authorList>
    </citation>
    <scope>NUCLEOTIDE SEQUENCE [LARGE SCALE GENOMIC DNA]</scope>
    <source>
        <strain evidence="11 12">AM07-24</strain>
    </source>
</reference>